<feature type="binding site" evidence="6">
    <location>
        <position position="313"/>
    </location>
    <ligand>
        <name>Zn(2+)</name>
        <dbReference type="ChEBI" id="CHEBI:29105"/>
        <label>1</label>
    </ligand>
</feature>
<dbReference type="GO" id="GO:0044205">
    <property type="term" value="P:'de novo' UMP biosynthetic process"/>
    <property type="evidence" value="ECO:0007669"/>
    <property type="project" value="UniProtKB-UniRule"/>
</dbReference>
<feature type="binding site" evidence="6">
    <location>
        <position position="286"/>
    </location>
    <ligand>
        <name>substrate</name>
    </ligand>
</feature>
<dbReference type="PANTHER" id="PTHR43668">
    <property type="entry name" value="ALLANTOINASE"/>
    <property type="match status" value="1"/>
</dbReference>
<feature type="binding site" evidence="6">
    <location>
        <position position="68"/>
    </location>
    <ligand>
        <name>Zn(2+)</name>
        <dbReference type="ChEBI" id="CHEBI:29105"/>
        <label>1</label>
    </ligand>
</feature>
<dbReference type="Gene3D" id="2.30.40.10">
    <property type="entry name" value="Urease, subunit C, domain 1"/>
    <property type="match status" value="1"/>
</dbReference>
<dbReference type="InterPro" id="IPR050138">
    <property type="entry name" value="DHOase/Allantoinase_Hydrolase"/>
</dbReference>
<dbReference type="Gene3D" id="3.20.20.140">
    <property type="entry name" value="Metal-dependent hydrolases"/>
    <property type="match status" value="1"/>
</dbReference>
<sequence length="434" mass="47105">MSRHENKSLLIKGGHVIDPAAKINAPMDVLLREGRVAEVAPPNKIRGSADEKFDARGLIVAPGFIDLHVHLREPGQVYKETVASGTAAAAVGGFTSVCTMPNTAPVVDTPEWVVWLRSPERGAVVNVFPVAAATRSSRGATLTDFSALQRAGAVAVTDDGKPILDEEVMRMALRLGAELNFPVVQHAEDTRLTENCHMNAGPTSFRLGLRSMPASAEAAIVDRDVTFAQQIRESRLHVAHLSTSDALKAVRRGKRAKARVTCEVTPHHFTLIDENVGEYNTHCKMNPPLRSAVDREAILVALTDGTVDAIATDHAPHALHEKQVEFERAAFGVTGLETALALAITKLHREHRIPLTRIVELFTAGPARVFHLHGRGSLARGNHADVTLFDPKKHWTFDAAKSRSLSRNTPFDGWQLTGKVVATIVGGKIVYRAE</sequence>
<keyword evidence="4 6" id="KW-0378">Hydrolase</keyword>
<feature type="binding site" evidence="6">
    <location>
        <begin position="331"/>
        <end position="332"/>
    </location>
    <ligand>
        <name>substrate</name>
    </ligand>
</feature>
<evidence type="ECO:0000256" key="3">
    <source>
        <dbReference type="ARBA" id="ARBA00022723"/>
    </source>
</evidence>
<dbReference type="InterPro" id="IPR011059">
    <property type="entry name" value="Metal-dep_hydrolase_composite"/>
</dbReference>
<dbReference type="EC" id="3.5.2.3" evidence="6"/>
<name>A0A2U3L668_9BACT</name>
<keyword evidence="5 6" id="KW-0665">Pyrimidine biosynthesis</keyword>
<dbReference type="InterPro" id="IPR024403">
    <property type="entry name" value="DHOase_cat"/>
</dbReference>
<dbReference type="PANTHER" id="PTHR43668:SF2">
    <property type="entry name" value="ALLANTOINASE"/>
    <property type="match status" value="1"/>
</dbReference>
<dbReference type="PROSITE" id="PS00482">
    <property type="entry name" value="DIHYDROOROTASE_1"/>
    <property type="match status" value="1"/>
</dbReference>
<evidence type="ECO:0000256" key="4">
    <source>
        <dbReference type="ARBA" id="ARBA00022801"/>
    </source>
</evidence>
<evidence type="ECO:0000313" key="8">
    <source>
        <dbReference type="EMBL" id="SPF47401.1"/>
    </source>
</evidence>
<evidence type="ECO:0000256" key="1">
    <source>
        <dbReference type="ARBA" id="ARBA00002368"/>
    </source>
</evidence>
<dbReference type="PROSITE" id="PS00483">
    <property type="entry name" value="DIHYDROOROTASE_2"/>
    <property type="match status" value="1"/>
</dbReference>
<proteinExistence type="inferred from homology"/>
<evidence type="ECO:0000256" key="6">
    <source>
        <dbReference type="HAMAP-Rule" id="MF_00220"/>
    </source>
</evidence>
<organism evidence="8 9">
    <name type="scientific">Candidatus Sulfotelmatobacter kueseliae</name>
    <dbReference type="NCBI Taxonomy" id="2042962"/>
    <lineage>
        <taxon>Bacteria</taxon>
        <taxon>Pseudomonadati</taxon>
        <taxon>Acidobacteriota</taxon>
        <taxon>Terriglobia</taxon>
        <taxon>Terriglobales</taxon>
        <taxon>Candidatus Korobacteraceae</taxon>
        <taxon>Candidatus Sulfotelmatobacter</taxon>
    </lineage>
</organism>
<evidence type="ECO:0000256" key="5">
    <source>
        <dbReference type="ARBA" id="ARBA00022975"/>
    </source>
</evidence>
<feature type="binding site" evidence="6">
    <location>
        <position position="159"/>
    </location>
    <ligand>
        <name>Zn(2+)</name>
        <dbReference type="ChEBI" id="CHEBI:29105"/>
        <label>1</label>
    </ligand>
</feature>
<gene>
    <name evidence="6 8" type="primary">pyrC</name>
    <name evidence="8" type="ORF">SBA1_740015</name>
</gene>
<dbReference type="EMBL" id="OMOD01000171">
    <property type="protein sequence ID" value="SPF47401.1"/>
    <property type="molecule type" value="Genomic_DNA"/>
</dbReference>
<feature type="binding site" evidence="6">
    <location>
        <begin position="70"/>
        <end position="72"/>
    </location>
    <ligand>
        <name>substrate</name>
    </ligand>
</feature>
<comment type="similarity">
    <text evidence="2 6">Belongs to the metallo-dependent hydrolases superfamily. DHOase family. Class I DHOase subfamily.</text>
</comment>
<dbReference type="SUPFAM" id="SSF51338">
    <property type="entry name" value="Composite domain of metallo-dependent hydrolases"/>
    <property type="match status" value="1"/>
</dbReference>
<reference evidence="9" key="1">
    <citation type="submission" date="2018-02" db="EMBL/GenBank/DDBJ databases">
        <authorList>
            <person name="Hausmann B."/>
        </authorList>
    </citation>
    <scope>NUCLEOTIDE SEQUENCE [LARGE SCALE GENOMIC DNA]</scope>
    <source>
        <strain evidence="9">Peat soil MAG SbA1</strain>
    </source>
</reference>
<feature type="active site" evidence="6">
    <location>
        <position position="313"/>
    </location>
</feature>
<dbReference type="GO" id="GO:0006145">
    <property type="term" value="P:purine nucleobase catabolic process"/>
    <property type="evidence" value="ECO:0007669"/>
    <property type="project" value="TreeGrafter"/>
</dbReference>
<feature type="binding site" evidence="6">
    <location>
        <position position="240"/>
    </location>
    <ligand>
        <name>Zn(2+)</name>
        <dbReference type="ChEBI" id="CHEBI:29105"/>
        <label>2</label>
    </ligand>
</feature>
<comment type="pathway">
    <text evidence="6">Pyrimidine metabolism; UMP biosynthesis via de novo pathway; (S)-dihydroorotate from bicarbonate: step 3/3.</text>
</comment>
<dbReference type="Pfam" id="PF12890">
    <property type="entry name" value="DHOase"/>
    <property type="match status" value="1"/>
</dbReference>
<dbReference type="GO" id="GO:0005737">
    <property type="term" value="C:cytoplasm"/>
    <property type="evidence" value="ECO:0007669"/>
    <property type="project" value="TreeGrafter"/>
</dbReference>
<feature type="binding site" evidence="6">
    <location>
        <position position="186"/>
    </location>
    <ligand>
        <name>Zn(2+)</name>
        <dbReference type="ChEBI" id="CHEBI:29105"/>
        <label>2</label>
    </ligand>
</feature>
<comment type="cofactor">
    <cofactor evidence="6">
        <name>Zn(2+)</name>
        <dbReference type="ChEBI" id="CHEBI:29105"/>
    </cofactor>
    <text evidence="6">Binds 2 Zn(2+) ions per subunit.</text>
</comment>
<comment type="catalytic activity">
    <reaction evidence="6">
        <text>(S)-dihydroorotate + H2O = N-carbamoyl-L-aspartate + H(+)</text>
        <dbReference type="Rhea" id="RHEA:24296"/>
        <dbReference type="ChEBI" id="CHEBI:15377"/>
        <dbReference type="ChEBI" id="CHEBI:15378"/>
        <dbReference type="ChEBI" id="CHEBI:30864"/>
        <dbReference type="ChEBI" id="CHEBI:32814"/>
        <dbReference type="EC" id="3.5.2.3"/>
    </reaction>
</comment>
<comment type="function">
    <text evidence="1 6">Catalyzes the reversible cyclization of carbamoyl aspartate to dihydroorotate.</text>
</comment>
<keyword evidence="3 6" id="KW-0479">Metal-binding</keyword>
<dbReference type="InterPro" id="IPR032466">
    <property type="entry name" value="Metal_Hydrolase"/>
</dbReference>
<dbReference type="CDD" id="cd01317">
    <property type="entry name" value="DHOase_IIa"/>
    <property type="match status" value="1"/>
</dbReference>
<keyword evidence="6" id="KW-0862">Zinc</keyword>
<dbReference type="AlphaFoldDB" id="A0A2U3L668"/>
<evidence type="ECO:0000256" key="2">
    <source>
        <dbReference type="ARBA" id="ARBA00010286"/>
    </source>
</evidence>
<dbReference type="InterPro" id="IPR002195">
    <property type="entry name" value="Dihydroorotase_CS"/>
</dbReference>
<dbReference type="GO" id="GO:0004151">
    <property type="term" value="F:dihydroorotase activity"/>
    <property type="evidence" value="ECO:0007669"/>
    <property type="project" value="UniProtKB-UniRule"/>
</dbReference>
<dbReference type="OrthoDB" id="9765462at2"/>
<protein>
    <recommendedName>
        <fullName evidence="6">Dihydroorotase</fullName>
        <shortName evidence="6">DHOase</shortName>
        <ecNumber evidence="6">3.5.2.3</ecNumber>
    </recommendedName>
</protein>
<feature type="binding site" evidence="6">
    <location>
        <position position="102"/>
    </location>
    <ligand>
        <name>substrate</name>
    </ligand>
</feature>
<accession>A0A2U3L668</accession>
<evidence type="ECO:0000259" key="7">
    <source>
        <dbReference type="Pfam" id="PF12890"/>
    </source>
</evidence>
<dbReference type="GO" id="GO:0004038">
    <property type="term" value="F:allantoinase activity"/>
    <property type="evidence" value="ECO:0007669"/>
    <property type="project" value="TreeGrafter"/>
</dbReference>
<dbReference type="HAMAP" id="MF_00220_B">
    <property type="entry name" value="PyrC_classI_B"/>
    <property type="match status" value="1"/>
</dbReference>
<dbReference type="UniPathway" id="UPA00070">
    <property type="reaction ID" value="UER00117"/>
</dbReference>
<feature type="domain" description="Dihydroorotase catalytic" evidence="7">
    <location>
        <begin position="59"/>
        <end position="244"/>
    </location>
</feature>
<evidence type="ECO:0000313" key="9">
    <source>
        <dbReference type="Proteomes" id="UP000238701"/>
    </source>
</evidence>
<dbReference type="SUPFAM" id="SSF51556">
    <property type="entry name" value="Metallo-dependent hydrolases"/>
    <property type="match status" value="1"/>
</dbReference>
<feature type="binding site" evidence="6">
    <location>
        <position position="159"/>
    </location>
    <ligand>
        <name>Zn(2+)</name>
        <dbReference type="ChEBI" id="CHEBI:29105"/>
        <label>2</label>
    </ligand>
</feature>
<feature type="binding site" evidence="6">
    <location>
        <position position="317"/>
    </location>
    <ligand>
        <name>substrate</name>
    </ligand>
</feature>
<dbReference type="GO" id="GO:0008270">
    <property type="term" value="F:zinc ion binding"/>
    <property type="evidence" value="ECO:0007669"/>
    <property type="project" value="UniProtKB-UniRule"/>
</dbReference>
<dbReference type="InterPro" id="IPR004722">
    <property type="entry name" value="DHOase"/>
</dbReference>
<dbReference type="NCBIfam" id="TIGR00857">
    <property type="entry name" value="pyrC_multi"/>
    <property type="match status" value="1"/>
</dbReference>
<feature type="binding site" evidence="6">
    <location>
        <position position="70"/>
    </location>
    <ligand>
        <name>Zn(2+)</name>
        <dbReference type="ChEBI" id="CHEBI:29105"/>
        <label>1</label>
    </ligand>
</feature>
<dbReference type="Proteomes" id="UP000238701">
    <property type="component" value="Unassembled WGS sequence"/>
</dbReference>